<reference evidence="2 3" key="1">
    <citation type="journal article" date="2011" name="Nat. Genet.">
        <title>The genome of the mesopolyploid crop species Brassica rapa.</title>
        <authorList>
            <consortium name="Brassica rapa Genome Sequencing Project Consortium"/>
            <person name="Wang X."/>
            <person name="Wang H."/>
            <person name="Wang J."/>
            <person name="Sun R."/>
            <person name="Wu J."/>
            <person name="Liu S."/>
            <person name="Bai Y."/>
            <person name="Mun J.H."/>
            <person name="Bancroft I."/>
            <person name="Cheng F."/>
            <person name="Huang S."/>
            <person name="Li X."/>
            <person name="Hua W."/>
            <person name="Wang J."/>
            <person name="Wang X."/>
            <person name="Freeling M."/>
            <person name="Pires J.C."/>
            <person name="Paterson A.H."/>
            <person name="Chalhoub B."/>
            <person name="Wang B."/>
            <person name="Hayward A."/>
            <person name="Sharpe A.G."/>
            <person name="Park B.S."/>
            <person name="Weisshaar B."/>
            <person name="Liu B."/>
            <person name="Li B."/>
            <person name="Liu B."/>
            <person name="Tong C."/>
            <person name="Song C."/>
            <person name="Duran C."/>
            <person name="Peng C."/>
            <person name="Geng C."/>
            <person name="Koh C."/>
            <person name="Lin C."/>
            <person name="Edwards D."/>
            <person name="Mu D."/>
            <person name="Shen D."/>
            <person name="Soumpourou E."/>
            <person name="Li F."/>
            <person name="Fraser F."/>
            <person name="Conant G."/>
            <person name="Lassalle G."/>
            <person name="King G.J."/>
            <person name="Bonnema G."/>
            <person name="Tang H."/>
            <person name="Wang H."/>
            <person name="Belcram H."/>
            <person name="Zhou H."/>
            <person name="Hirakawa H."/>
            <person name="Abe H."/>
            <person name="Guo H."/>
            <person name="Wang H."/>
            <person name="Jin H."/>
            <person name="Parkin I.A."/>
            <person name="Batley J."/>
            <person name="Kim J.S."/>
            <person name="Just J."/>
            <person name="Li J."/>
            <person name="Xu J."/>
            <person name="Deng J."/>
            <person name="Kim J.A."/>
            <person name="Li J."/>
            <person name="Yu J."/>
            <person name="Meng J."/>
            <person name="Wang J."/>
            <person name="Min J."/>
            <person name="Poulain J."/>
            <person name="Wang J."/>
            <person name="Hatakeyama K."/>
            <person name="Wu K."/>
            <person name="Wang L."/>
            <person name="Fang L."/>
            <person name="Trick M."/>
            <person name="Links M.G."/>
            <person name="Zhao M."/>
            <person name="Jin M."/>
            <person name="Ramchiary N."/>
            <person name="Drou N."/>
            <person name="Berkman P.J."/>
            <person name="Cai Q."/>
            <person name="Huang Q."/>
            <person name="Li R."/>
            <person name="Tabata S."/>
            <person name="Cheng S."/>
            <person name="Zhang S."/>
            <person name="Zhang S."/>
            <person name="Huang S."/>
            <person name="Sato S."/>
            <person name="Sun S."/>
            <person name="Kwon S.J."/>
            <person name="Choi S.R."/>
            <person name="Lee T.H."/>
            <person name="Fan W."/>
            <person name="Zhao X."/>
            <person name="Tan X."/>
            <person name="Xu X."/>
            <person name="Wang Y."/>
            <person name="Qiu Y."/>
            <person name="Yin Y."/>
            <person name="Li Y."/>
            <person name="Du Y."/>
            <person name="Liao Y."/>
            <person name="Lim Y."/>
            <person name="Narusaka Y."/>
            <person name="Wang Y."/>
            <person name="Wang Z."/>
            <person name="Li Z."/>
            <person name="Wang Z."/>
            <person name="Xiong Z."/>
            <person name="Zhang Z."/>
        </authorList>
    </citation>
    <scope>NUCLEOTIDE SEQUENCE [LARGE SCALE GENOMIC DNA]</scope>
    <source>
        <strain evidence="2 3">cv. Chiifu-401-42</strain>
    </source>
</reference>
<reference evidence="2 3" key="2">
    <citation type="journal article" date="2018" name="Hortic Res">
        <title>Improved Brassica rapa reference genome by single-molecule sequencing and chromosome conformation capture technologies.</title>
        <authorList>
            <person name="Zhang L."/>
            <person name="Cai X."/>
            <person name="Wu J."/>
            <person name="Liu M."/>
            <person name="Grob S."/>
            <person name="Cheng F."/>
            <person name="Liang J."/>
            <person name="Cai C."/>
            <person name="Liu Z."/>
            <person name="Liu B."/>
            <person name="Wang F."/>
            <person name="Li S."/>
            <person name="Liu F."/>
            <person name="Li X."/>
            <person name="Cheng L."/>
            <person name="Yang W."/>
            <person name="Li M.H."/>
            <person name="Grossniklaus U."/>
            <person name="Zheng H."/>
            <person name="Wang X."/>
        </authorList>
    </citation>
    <scope>NUCLEOTIDE SEQUENCE [LARGE SCALE GENOMIC DNA]</scope>
    <source>
        <strain evidence="2 3">cv. Chiifu-401-42</strain>
    </source>
</reference>
<evidence type="ECO:0000313" key="2">
    <source>
        <dbReference type="EnsemblPlants" id="Bra004317.1-P"/>
    </source>
</evidence>
<dbReference type="Proteomes" id="UP000011750">
    <property type="component" value="Chromosome A07"/>
</dbReference>
<sequence length="99" mass="10831">MKFLGYGFGFDFGSSGRCDFTTESSEPSIELLEVIFGGVVEESVDSGGEYSNLEMADGRSGGGETTRGSRRCDRVTRGRPYAFAGRVAFGETVWFRCDR</sequence>
<keyword evidence="3" id="KW-1185">Reference proteome</keyword>
<proteinExistence type="predicted"/>
<organism evidence="2 3">
    <name type="scientific">Brassica campestris</name>
    <name type="common">Field mustard</name>
    <dbReference type="NCBI Taxonomy" id="3711"/>
    <lineage>
        <taxon>Eukaryota</taxon>
        <taxon>Viridiplantae</taxon>
        <taxon>Streptophyta</taxon>
        <taxon>Embryophyta</taxon>
        <taxon>Tracheophyta</taxon>
        <taxon>Spermatophyta</taxon>
        <taxon>Magnoliopsida</taxon>
        <taxon>eudicotyledons</taxon>
        <taxon>Gunneridae</taxon>
        <taxon>Pentapetalae</taxon>
        <taxon>rosids</taxon>
        <taxon>malvids</taxon>
        <taxon>Brassicales</taxon>
        <taxon>Brassicaceae</taxon>
        <taxon>Brassiceae</taxon>
        <taxon>Brassica</taxon>
    </lineage>
</organism>
<dbReference type="Gramene" id="Bra004317.1">
    <property type="protein sequence ID" value="Bra004317.1-P"/>
    <property type="gene ID" value="Bra004317"/>
</dbReference>
<dbReference type="AlphaFoldDB" id="M4CJD3"/>
<evidence type="ECO:0000313" key="3">
    <source>
        <dbReference type="Proteomes" id="UP000011750"/>
    </source>
</evidence>
<protein>
    <submittedName>
        <fullName evidence="2">Uncharacterized protein</fullName>
    </submittedName>
</protein>
<dbReference type="EnsemblPlants" id="Bra004317.1">
    <property type="protein sequence ID" value="Bra004317.1-P"/>
    <property type="gene ID" value="Bra004317"/>
</dbReference>
<feature type="region of interest" description="Disordered" evidence="1">
    <location>
        <begin position="49"/>
        <end position="71"/>
    </location>
</feature>
<accession>M4CJD3</accession>
<reference evidence="2" key="3">
    <citation type="submission" date="2023-03" db="UniProtKB">
        <authorList>
            <consortium name="EnsemblPlants"/>
        </authorList>
    </citation>
    <scope>IDENTIFICATION</scope>
    <source>
        <strain evidence="2">cv. Chiifu-401-42</strain>
    </source>
</reference>
<name>M4CJD3_BRACM</name>
<dbReference type="InParanoid" id="M4CJD3"/>
<evidence type="ECO:0000256" key="1">
    <source>
        <dbReference type="SAM" id="MobiDB-lite"/>
    </source>
</evidence>
<dbReference type="HOGENOM" id="CLU_2323745_0_0_1"/>